<evidence type="ECO:0000313" key="2">
    <source>
        <dbReference type="Proteomes" id="UP000198724"/>
    </source>
</evidence>
<accession>A0A1I2YTW4</accession>
<gene>
    <name evidence="1" type="ORF">SAMN05421739_1101</name>
</gene>
<sequence>MLLSCPVCSFNPRVLCLHSKYKLPGTIAISAGYSKMLHEVRAKTAHILHSLLPLALLVGLLLFSSCKLRVPLQAYFQTPISASLNLAKATVGTQAACQVVSEATPAKSLQKKQHLLPTLAVLPQEKVMPAPNAALQSISPYFARGNISGELPLYILYRKMKLSC</sequence>
<dbReference type="AlphaFoldDB" id="A0A1I2YTW4"/>
<name>A0A1I2YTW4_9BACT</name>
<proteinExistence type="predicted"/>
<protein>
    <submittedName>
        <fullName evidence="1">Uncharacterized protein</fullName>
    </submittedName>
</protein>
<evidence type="ECO:0000313" key="1">
    <source>
        <dbReference type="EMBL" id="SFH28910.1"/>
    </source>
</evidence>
<organism evidence="1 2">
    <name type="scientific">Pontibacter chinhatensis</name>
    <dbReference type="NCBI Taxonomy" id="1436961"/>
    <lineage>
        <taxon>Bacteria</taxon>
        <taxon>Pseudomonadati</taxon>
        <taxon>Bacteroidota</taxon>
        <taxon>Cytophagia</taxon>
        <taxon>Cytophagales</taxon>
        <taxon>Hymenobacteraceae</taxon>
        <taxon>Pontibacter</taxon>
    </lineage>
</organism>
<keyword evidence="2" id="KW-1185">Reference proteome</keyword>
<reference evidence="2" key="1">
    <citation type="submission" date="2016-10" db="EMBL/GenBank/DDBJ databases">
        <authorList>
            <person name="Varghese N."/>
            <person name="Submissions S."/>
        </authorList>
    </citation>
    <scope>NUCLEOTIDE SEQUENCE [LARGE SCALE GENOMIC DNA]</scope>
    <source>
        <strain evidence="2">LP51</strain>
    </source>
</reference>
<dbReference type="EMBL" id="FOOT01000010">
    <property type="protein sequence ID" value="SFH28910.1"/>
    <property type="molecule type" value="Genomic_DNA"/>
</dbReference>
<dbReference type="Proteomes" id="UP000198724">
    <property type="component" value="Unassembled WGS sequence"/>
</dbReference>